<feature type="transmembrane region" description="Helical" evidence="8">
    <location>
        <begin position="286"/>
        <end position="311"/>
    </location>
</feature>
<dbReference type="EMBL" id="PPTA01000008">
    <property type="protein sequence ID" value="TFB01759.1"/>
    <property type="molecule type" value="Genomic_DNA"/>
</dbReference>
<dbReference type="RefSeq" id="XP_073557960.1">
    <property type="nucleotide sequence ID" value="XM_073703452.1"/>
</dbReference>
<keyword evidence="8" id="KW-1133">Transmembrane helix</keyword>
<feature type="repeat" description="WD" evidence="6">
    <location>
        <begin position="629"/>
        <end position="664"/>
    </location>
</feature>
<dbReference type="InterPro" id="IPR037867">
    <property type="entry name" value="Swd2/WDR82"/>
</dbReference>
<evidence type="ECO:0000256" key="7">
    <source>
        <dbReference type="SAM" id="MobiDB-lite"/>
    </source>
</evidence>
<feature type="region of interest" description="Disordered" evidence="7">
    <location>
        <begin position="442"/>
        <end position="510"/>
    </location>
</feature>
<dbReference type="PANTHER" id="PTHR19861">
    <property type="entry name" value="WD40 REPEAT PROTEIN SWD2"/>
    <property type="match status" value="1"/>
</dbReference>
<comment type="caution">
    <text evidence="10">The sequence shown here is derived from an EMBL/GenBank/DDBJ whole genome shotgun (WGS) entry which is preliminary data.</text>
</comment>
<dbReference type="PROSITE" id="PS50294">
    <property type="entry name" value="WD_REPEATS_REGION"/>
    <property type="match status" value="1"/>
</dbReference>
<dbReference type="Gene3D" id="2.130.10.10">
    <property type="entry name" value="YVTN repeat-like/Quinoprotein amine dehydrogenase"/>
    <property type="match status" value="2"/>
</dbReference>
<dbReference type="Proteomes" id="UP001642720">
    <property type="component" value="Unassembled WGS sequence"/>
</dbReference>
<keyword evidence="8" id="KW-0472">Membrane</keyword>
<comment type="subcellular location">
    <subcellularLocation>
        <location evidence="1">Nucleus</location>
    </subcellularLocation>
</comment>
<dbReference type="Pfam" id="PF20684">
    <property type="entry name" value="Fung_rhodopsin"/>
    <property type="match status" value="1"/>
</dbReference>
<dbReference type="SMART" id="SM00320">
    <property type="entry name" value="WD40"/>
    <property type="match status" value="4"/>
</dbReference>
<evidence type="ECO:0000256" key="2">
    <source>
        <dbReference type="ARBA" id="ARBA00005616"/>
    </source>
</evidence>
<evidence type="ECO:0000256" key="5">
    <source>
        <dbReference type="ARBA" id="ARBA00023242"/>
    </source>
</evidence>
<organism evidence="10 11">
    <name type="scientific">Trichoderma ghanense</name>
    <dbReference type="NCBI Taxonomy" id="65468"/>
    <lineage>
        <taxon>Eukaryota</taxon>
        <taxon>Fungi</taxon>
        <taxon>Dikarya</taxon>
        <taxon>Ascomycota</taxon>
        <taxon>Pezizomycotina</taxon>
        <taxon>Sordariomycetes</taxon>
        <taxon>Hypocreomycetidae</taxon>
        <taxon>Hypocreales</taxon>
        <taxon>Hypocreaceae</taxon>
        <taxon>Trichoderma</taxon>
    </lineage>
</organism>
<feature type="region of interest" description="Disordered" evidence="7">
    <location>
        <begin position="362"/>
        <end position="389"/>
    </location>
</feature>
<evidence type="ECO:0000259" key="9">
    <source>
        <dbReference type="Pfam" id="PF20684"/>
    </source>
</evidence>
<name>A0ABY2H1E9_9HYPO</name>
<dbReference type="GeneID" id="300577902"/>
<evidence type="ECO:0000256" key="3">
    <source>
        <dbReference type="ARBA" id="ARBA00022574"/>
    </source>
</evidence>
<evidence type="ECO:0000313" key="11">
    <source>
        <dbReference type="Proteomes" id="UP001642720"/>
    </source>
</evidence>
<feature type="non-terminal residue" evidence="10">
    <location>
        <position position="1"/>
    </location>
</feature>
<dbReference type="PROSITE" id="PS50082">
    <property type="entry name" value="WD_REPEATS_2"/>
    <property type="match status" value="2"/>
</dbReference>
<gene>
    <name evidence="10" type="ORF">CCMA1212_006218</name>
</gene>
<dbReference type="InterPro" id="IPR036322">
    <property type="entry name" value="WD40_repeat_dom_sf"/>
</dbReference>
<accession>A0ABY2H1E9</accession>
<feature type="transmembrane region" description="Helical" evidence="8">
    <location>
        <begin position="263"/>
        <end position="279"/>
    </location>
</feature>
<protein>
    <submittedName>
        <fullName evidence="10">WD repeat-containing protein 82</fullName>
    </submittedName>
</protein>
<sequence>ATWPVLLRFYPTAISFSDDVKSEKPTAEKETQIYSHKMATNSTLSADYLAESKTQLVTAMYAVPIALETLSTSWRLWAAATAQSGFAYADYLMLFATLVAVAECVTGLVYGNVKVLRYILARKDIDCMSQRAPVWAWPPYRSHPQAQRANVSQGKSRTNPPDDEGKTYTNQGDYIFSHFYDIAIASTKLSILALYHRIFVTRPFRLAVVATACFVCAWLVVMEVVLGFGCRPIQAWWDETRGTCIDKEAFTYFTNVTNMATDLWIFMMPIPVILGLQAAKEKRLILCFMFGVGLATCAISAARLTFVFGVASADFTWDEASFGILSAWEPCGAILCANLPPIYRHLVAIRDTLRAGVRSVVSHTHSHPRSAASEANNGSDRRGGYRGSLQHHDWAKLSRSGGLTGETSRTVTEVCAQKGPEVAAELEELKGGGILVERAFTQHSAQERDLEGGEALERNGDEDDQREPLQRCQRPLGPDQNKVASSRTMSSTPMDLDPPAGSNGSPSLNISRNLAASAPVSNLSDVVSSFRPTKLLRRDDIKEGRPQPRVLSIDYDDDGELLMTSASDETIQIYNVREGRHDKSLLSKKYGVKLAKFTHTRSSIIYASTKQNHAIRYLATHDNSFIRYFEGHDAAVTGLAVHPGSDNFISCSQDNTVRLWDTQTKHWQGQLFLRSPYLAAYDPSGTVFAVACPSSGSVLMYDVRNYDKAPFTTIDIVEQCRSVDSQCLLKGWTKLEFSNDGKTILVGTKGRGHFLLDAFQGNLKAYLRRPAGGTRRLAAGESLPANGAAPSPTDPGAFESSGECCFAPDGRFVLSGGAKQDVLVWDTLKQPSESKVLDPTWTLPDKREAAVLAFNPRFNFFATADQDLVLWLPDPHA</sequence>
<feature type="repeat" description="WD" evidence="6">
    <location>
        <begin position="550"/>
        <end position="584"/>
    </location>
</feature>
<evidence type="ECO:0000256" key="1">
    <source>
        <dbReference type="ARBA" id="ARBA00004123"/>
    </source>
</evidence>
<keyword evidence="11" id="KW-1185">Reference proteome</keyword>
<evidence type="ECO:0000256" key="8">
    <source>
        <dbReference type="SAM" id="Phobius"/>
    </source>
</evidence>
<dbReference type="InterPro" id="IPR049326">
    <property type="entry name" value="Rhodopsin_dom_fungi"/>
</dbReference>
<feature type="transmembrane region" description="Helical" evidence="8">
    <location>
        <begin position="206"/>
        <end position="228"/>
    </location>
</feature>
<dbReference type="PANTHER" id="PTHR19861:SF0">
    <property type="entry name" value="WD REPEAT-CONTAINING PROTEIN 82"/>
    <property type="match status" value="1"/>
</dbReference>
<dbReference type="InterPro" id="IPR001680">
    <property type="entry name" value="WD40_rpt"/>
</dbReference>
<feature type="compositionally biased region" description="Basic and acidic residues" evidence="7">
    <location>
        <begin position="445"/>
        <end position="459"/>
    </location>
</feature>
<dbReference type="SUPFAM" id="SSF50978">
    <property type="entry name" value="WD40 repeat-like"/>
    <property type="match status" value="1"/>
</dbReference>
<feature type="domain" description="Rhodopsin" evidence="9">
    <location>
        <begin position="74"/>
        <end position="344"/>
    </location>
</feature>
<feature type="transmembrane region" description="Helical" evidence="8">
    <location>
        <begin position="91"/>
        <end position="113"/>
    </location>
</feature>
<comment type="similarity">
    <text evidence="2">Belongs to the WD repeat SWD2 family.</text>
</comment>
<evidence type="ECO:0000313" key="10">
    <source>
        <dbReference type="EMBL" id="TFB01759.1"/>
    </source>
</evidence>
<feature type="compositionally biased region" description="Polar residues" evidence="7">
    <location>
        <begin position="482"/>
        <end position="493"/>
    </location>
</feature>
<feature type="compositionally biased region" description="Polar residues" evidence="7">
    <location>
        <begin position="146"/>
        <end position="159"/>
    </location>
</feature>
<keyword evidence="3 6" id="KW-0853">WD repeat</keyword>
<feature type="region of interest" description="Disordered" evidence="7">
    <location>
        <begin position="146"/>
        <end position="166"/>
    </location>
</feature>
<keyword evidence="4" id="KW-0677">Repeat</keyword>
<dbReference type="InterPro" id="IPR015943">
    <property type="entry name" value="WD40/YVTN_repeat-like_dom_sf"/>
</dbReference>
<reference evidence="10 11" key="1">
    <citation type="submission" date="2018-01" db="EMBL/GenBank/DDBJ databases">
        <title>Genome characterization of the sugarcane-associated fungus Trichoderma ghanense CCMA-1212 and their application in lignocelulose bioconversion.</title>
        <authorList>
            <person name="Steindorff A.S."/>
            <person name="Mendes T.D."/>
            <person name="Vilela E.S.D."/>
            <person name="Rodrigues D.S."/>
            <person name="Formighieri E.F."/>
            <person name="Melo I.S."/>
            <person name="Favaro L.C.L."/>
        </authorList>
    </citation>
    <scope>NUCLEOTIDE SEQUENCE [LARGE SCALE GENOMIC DNA]</scope>
    <source>
        <strain evidence="10 11">CCMA-1212</strain>
    </source>
</reference>
<evidence type="ECO:0000256" key="6">
    <source>
        <dbReference type="PROSITE-ProRule" id="PRU00221"/>
    </source>
</evidence>
<evidence type="ECO:0000256" key="4">
    <source>
        <dbReference type="ARBA" id="ARBA00022737"/>
    </source>
</evidence>
<keyword evidence="8" id="KW-0812">Transmembrane</keyword>
<keyword evidence="5" id="KW-0539">Nucleus</keyword>
<dbReference type="Pfam" id="PF00400">
    <property type="entry name" value="WD40"/>
    <property type="match status" value="3"/>
</dbReference>
<proteinExistence type="inferred from homology"/>